<organism evidence="1 2">
    <name type="scientific">Gaiella occulta</name>
    <dbReference type="NCBI Taxonomy" id="1002870"/>
    <lineage>
        <taxon>Bacteria</taxon>
        <taxon>Bacillati</taxon>
        <taxon>Actinomycetota</taxon>
        <taxon>Thermoleophilia</taxon>
        <taxon>Gaiellales</taxon>
        <taxon>Gaiellaceae</taxon>
        <taxon>Gaiella</taxon>
    </lineage>
</organism>
<dbReference type="AlphaFoldDB" id="A0A7M2YZP0"/>
<sequence length="114" mass="12912">MVETGDAPNGTYERTLEQLLLAGLGWVSLGAEAADQVADELARRVGIDRDEMRGAFRDTVTSWRREAERLGTRRGEAGDRALRRLGLARREDVEDLALRVAQLEHRLRLLERRS</sequence>
<gene>
    <name evidence="1" type="ORF">Gocc_0779</name>
</gene>
<name>A0A7M2YZP0_9ACTN</name>
<dbReference type="RefSeq" id="WP_114795242.1">
    <property type="nucleotide sequence ID" value="NZ_QQZY01000002.1"/>
</dbReference>
<evidence type="ECO:0000313" key="1">
    <source>
        <dbReference type="EMBL" id="RDI74981.1"/>
    </source>
</evidence>
<reference evidence="2" key="2">
    <citation type="journal article" date="2019" name="MicrobiologyOpen">
        <title>High-quality draft genome sequence of Gaiella occulta isolated from a 150 meter deep mineral water borehole and comparison with the genome sequences of other deep-branching lineages of the phylum Actinobacteria.</title>
        <authorList>
            <person name="Severino R."/>
            <person name="Froufe H.J.C."/>
            <person name="Barroso C."/>
            <person name="Albuquerque L."/>
            <person name="Lobo-da-Cunha A."/>
            <person name="da Costa M.S."/>
            <person name="Egas C."/>
        </authorList>
    </citation>
    <scope>NUCLEOTIDE SEQUENCE [LARGE SCALE GENOMIC DNA]</scope>
    <source>
        <strain evidence="2">F2-233</strain>
    </source>
</reference>
<protein>
    <recommendedName>
        <fullName evidence="3">Poly(3-hydroxyalkanoate) polymerase subunit PhaE</fullName>
    </recommendedName>
</protein>
<dbReference type="EMBL" id="QQZY01000002">
    <property type="protein sequence ID" value="RDI74981.1"/>
    <property type="molecule type" value="Genomic_DNA"/>
</dbReference>
<evidence type="ECO:0000313" key="2">
    <source>
        <dbReference type="Proteomes" id="UP000254134"/>
    </source>
</evidence>
<comment type="caution">
    <text evidence="1">The sequence shown here is derived from an EMBL/GenBank/DDBJ whole genome shotgun (WGS) entry which is preliminary data.</text>
</comment>
<accession>A0A7M2YZP0</accession>
<reference evidence="1 2" key="1">
    <citation type="submission" date="2018-07" db="EMBL/GenBank/DDBJ databases">
        <title>High-quality-draft genome sequence of Gaiella occulta.</title>
        <authorList>
            <person name="Severino R."/>
            <person name="Froufe H.J.C."/>
            <person name="Rainey F.A."/>
            <person name="Barroso C."/>
            <person name="Albuquerque L."/>
            <person name="Lobo-Da-Cunha A."/>
            <person name="Da Costa M.S."/>
            <person name="Egas C."/>
        </authorList>
    </citation>
    <scope>NUCLEOTIDE SEQUENCE [LARGE SCALE GENOMIC DNA]</scope>
    <source>
        <strain evidence="1 2">F2-233</strain>
    </source>
</reference>
<evidence type="ECO:0008006" key="3">
    <source>
        <dbReference type="Google" id="ProtNLM"/>
    </source>
</evidence>
<keyword evidence="2" id="KW-1185">Reference proteome</keyword>
<dbReference type="Proteomes" id="UP000254134">
    <property type="component" value="Unassembled WGS sequence"/>
</dbReference>
<proteinExistence type="predicted"/>